<keyword evidence="2" id="KW-0812">Transmembrane</keyword>
<dbReference type="EMBL" id="DYUK01000063">
    <property type="protein sequence ID" value="HJG79310.1"/>
    <property type="molecule type" value="Genomic_DNA"/>
</dbReference>
<feature type="compositionally biased region" description="Low complexity" evidence="1">
    <location>
        <begin position="87"/>
        <end position="104"/>
    </location>
</feature>
<reference evidence="3" key="1">
    <citation type="journal article" date="2021" name="PeerJ">
        <title>Extensive microbial diversity within the chicken gut microbiome revealed by metagenomics and culture.</title>
        <authorList>
            <person name="Gilroy R."/>
            <person name="Ravi A."/>
            <person name="Getino M."/>
            <person name="Pursley I."/>
            <person name="Horton D.L."/>
            <person name="Alikhan N.F."/>
            <person name="Baker D."/>
            <person name="Gharbi K."/>
            <person name="Hall N."/>
            <person name="Watson M."/>
            <person name="Adriaenssens E.M."/>
            <person name="Foster-Nyarko E."/>
            <person name="Jarju S."/>
            <person name="Secka A."/>
            <person name="Antonio M."/>
            <person name="Oren A."/>
            <person name="Chaudhuri R.R."/>
            <person name="La Ragione R."/>
            <person name="Hildebrand F."/>
            <person name="Pallen M.J."/>
        </authorList>
    </citation>
    <scope>NUCLEOTIDE SEQUENCE</scope>
    <source>
        <strain evidence="3">ChiGjej5B5-7349</strain>
    </source>
</reference>
<proteinExistence type="predicted"/>
<feature type="transmembrane region" description="Helical" evidence="2">
    <location>
        <begin position="54"/>
        <end position="75"/>
    </location>
</feature>
<dbReference type="Proteomes" id="UP000784435">
    <property type="component" value="Unassembled WGS sequence"/>
</dbReference>
<keyword evidence="2" id="KW-1133">Transmembrane helix</keyword>
<feature type="compositionally biased region" description="Acidic residues" evidence="1">
    <location>
        <begin position="251"/>
        <end position="274"/>
    </location>
</feature>
<dbReference type="AlphaFoldDB" id="A0A921MC00"/>
<reference evidence="3" key="2">
    <citation type="submission" date="2021-09" db="EMBL/GenBank/DDBJ databases">
        <authorList>
            <person name="Gilroy R."/>
        </authorList>
    </citation>
    <scope>NUCLEOTIDE SEQUENCE</scope>
    <source>
        <strain evidence="3">ChiGjej5B5-7349</strain>
    </source>
</reference>
<feature type="region of interest" description="Disordered" evidence="1">
    <location>
        <begin position="1"/>
        <end position="47"/>
    </location>
</feature>
<evidence type="ECO:0000256" key="2">
    <source>
        <dbReference type="SAM" id="Phobius"/>
    </source>
</evidence>
<feature type="compositionally biased region" description="Acidic residues" evidence="1">
    <location>
        <begin position="122"/>
        <end position="131"/>
    </location>
</feature>
<gene>
    <name evidence="3" type="ORF">K8V08_02735</name>
</gene>
<evidence type="ECO:0000313" key="3">
    <source>
        <dbReference type="EMBL" id="HJG79310.1"/>
    </source>
</evidence>
<feature type="compositionally biased region" description="Low complexity" evidence="1">
    <location>
        <begin position="1"/>
        <end position="33"/>
    </location>
</feature>
<feature type="region of interest" description="Disordered" evidence="1">
    <location>
        <begin position="235"/>
        <end position="295"/>
    </location>
</feature>
<protein>
    <recommendedName>
        <fullName evidence="5">DUF4232 domain-containing protein</fullName>
    </recommendedName>
</protein>
<comment type="caution">
    <text evidence="3">The sequence shown here is derived from an EMBL/GenBank/DDBJ whole genome shotgun (WGS) entry which is preliminary data.</text>
</comment>
<evidence type="ECO:0008006" key="5">
    <source>
        <dbReference type="Google" id="ProtNLM"/>
    </source>
</evidence>
<accession>A0A921MC00</accession>
<keyword evidence="2" id="KW-0472">Membrane</keyword>
<evidence type="ECO:0000313" key="4">
    <source>
        <dbReference type="Proteomes" id="UP000784435"/>
    </source>
</evidence>
<sequence>MSSSGRGPRQGRPSRTPGKSTGSARATGSRVRAGAGGGRKRPDPRKQVYRRRRITVGILAIIVAAVLVLGIVLMVKAVQGIREDMAAPAPEPTTTEAVAPGPEASEGSGACPPDSVRVAASTDEDEYEDGEEPELTIEVTNGHDADCIIDVGEAHQEFVIERDGDTVWSSRYCAATGEDDEAATNPLVFPAQSSKKASLTWPRIPVDDECRQTDDSFPDGEYALVVKLGETESEPARFSLVEEAGHAESESAQDEGSAGEDTADEDSADEDTADADTAGEGGADGDGADEDTAEG</sequence>
<feature type="region of interest" description="Disordered" evidence="1">
    <location>
        <begin position="87"/>
        <end position="131"/>
    </location>
</feature>
<organism evidence="3 4">
    <name type="scientific">Brevibacterium senegalense</name>
    <dbReference type="NCBI Taxonomy" id="1033736"/>
    <lineage>
        <taxon>Bacteria</taxon>
        <taxon>Bacillati</taxon>
        <taxon>Actinomycetota</taxon>
        <taxon>Actinomycetes</taxon>
        <taxon>Micrococcales</taxon>
        <taxon>Brevibacteriaceae</taxon>
        <taxon>Brevibacterium</taxon>
    </lineage>
</organism>
<evidence type="ECO:0000256" key="1">
    <source>
        <dbReference type="SAM" id="MobiDB-lite"/>
    </source>
</evidence>
<name>A0A921MC00_9MICO</name>
<feature type="compositionally biased region" description="Acidic residues" evidence="1">
    <location>
        <begin position="286"/>
        <end position="295"/>
    </location>
</feature>